<comment type="function">
    <text evidence="5">Catalyzes the irreversible transfer of a propylamine group from the amino donor S-adenosylmethioninamine (decarboxy-AdoMet) to putrescine (1,4-diaminobutane) to yield spermidine.</text>
</comment>
<accession>A0A370H7I8</accession>
<dbReference type="InterPro" id="IPR037163">
    <property type="entry name" value="Spermidine_synt_N_sf"/>
</dbReference>
<dbReference type="SUPFAM" id="SSF53335">
    <property type="entry name" value="S-adenosyl-L-methionine-dependent methyltransferases"/>
    <property type="match status" value="1"/>
</dbReference>
<dbReference type="NCBIfam" id="NF002010">
    <property type="entry name" value="PRK00811.1"/>
    <property type="match status" value="1"/>
</dbReference>
<feature type="binding site" evidence="5">
    <location>
        <position position="61"/>
    </location>
    <ligand>
        <name>spermidine</name>
        <dbReference type="ChEBI" id="CHEBI:57834"/>
    </ligand>
</feature>
<dbReference type="EMBL" id="QQBB01000016">
    <property type="protein sequence ID" value="RDI52266.1"/>
    <property type="molecule type" value="Genomic_DNA"/>
</dbReference>
<dbReference type="InterPro" id="IPR030373">
    <property type="entry name" value="PABS_CS"/>
</dbReference>
<dbReference type="AlphaFoldDB" id="A0A370H7I8"/>
<feature type="binding site" evidence="5">
    <location>
        <position position="161"/>
    </location>
    <ligand>
        <name>S-methyl-5'-thioadenosine</name>
        <dbReference type="ChEBI" id="CHEBI:17509"/>
    </ligand>
</feature>
<evidence type="ECO:0000256" key="1">
    <source>
        <dbReference type="ARBA" id="ARBA00007867"/>
    </source>
</evidence>
<evidence type="ECO:0000256" key="8">
    <source>
        <dbReference type="RuleBase" id="RU003837"/>
    </source>
</evidence>
<evidence type="ECO:0000256" key="6">
    <source>
        <dbReference type="PROSITE-ProRule" id="PRU00354"/>
    </source>
</evidence>
<feature type="binding site" evidence="5">
    <location>
        <position position="30"/>
    </location>
    <ligand>
        <name>S-methyl-5'-thioadenosine</name>
        <dbReference type="ChEBI" id="CHEBI:17509"/>
    </ligand>
</feature>
<dbReference type="InterPro" id="IPR029063">
    <property type="entry name" value="SAM-dependent_MTases_sf"/>
</dbReference>
<dbReference type="PANTHER" id="PTHR11558">
    <property type="entry name" value="SPERMIDINE/SPERMINE SYNTHASE"/>
    <property type="match status" value="1"/>
</dbReference>
<dbReference type="InterPro" id="IPR035246">
    <property type="entry name" value="Spermidine_synt_N"/>
</dbReference>
<dbReference type="HAMAP" id="MF_00198">
    <property type="entry name" value="Spermidine_synth"/>
    <property type="match status" value="1"/>
</dbReference>
<comment type="caution">
    <text evidence="10">The sequence shown here is derived from an EMBL/GenBank/DDBJ whole genome shotgun (WGS) entry which is preliminary data.</text>
</comment>
<dbReference type="Proteomes" id="UP000254925">
    <property type="component" value="Unassembled WGS sequence"/>
</dbReference>
<dbReference type="GO" id="GO:0008295">
    <property type="term" value="P:spermidine biosynthetic process"/>
    <property type="evidence" value="ECO:0007669"/>
    <property type="project" value="UniProtKB-UniRule"/>
</dbReference>
<dbReference type="PROSITE" id="PS01330">
    <property type="entry name" value="PABS_1"/>
    <property type="match status" value="1"/>
</dbReference>
<dbReference type="Pfam" id="PF01564">
    <property type="entry name" value="Spermine_synth"/>
    <property type="match status" value="1"/>
</dbReference>
<keyword evidence="4 5" id="KW-0620">Polyamine biosynthesis</keyword>
<protein>
    <recommendedName>
        <fullName evidence="5">Polyamine aminopropyltransferase</fullName>
    </recommendedName>
    <alternativeName>
        <fullName evidence="5">Putrescine aminopropyltransferase</fullName>
        <shortName evidence="5">PAPT</shortName>
    </alternativeName>
    <alternativeName>
        <fullName evidence="5">Spermidine synthase</fullName>
        <shortName evidence="5">SPDS</shortName>
        <shortName evidence="5">SPDSY</shortName>
        <ecNumber evidence="5">2.5.1.16</ecNumber>
    </alternativeName>
</protein>
<comment type="catalytic activity">
    <reaction evidence="5 8">
        <text>S-adenosyl 3-(methylsulfanyl)propylamine + putrescine = S-methyl-5'-thioadenosine + spermidine + H(+)</text>
        <dbReference type="Rhea" id="RHEA:12721"/>
        <dbReference type="ChEBI" id="CHEBI:15378"/>
        <dbReference type="ChEBI" id="CHEBI:17509"/>
        <dbReference type="ChEBI" id="CHEBI:57443"/>
        <dbReference type="ChEBI" id="CHEBI:57834"/>
        <dbReference type="ChEBI" id="CHEBI:326268"/>
        <dbReference type="EC" id="2.5.1.16"/>
    </reaction>
</comment>
<evidence type="ECO:0000256" key="7">
    <source>
        <dbReference type="RuleBase" id="RU003836"/>
    </source>
</evidence>
<name>A0A370H7I8_9HYPH</name>
<feature type="binding site" evidence="5">
    <location>
        <position position="104"/>
    </location>
    <ligand>
        <name>S-methyl-5'-thioadenosine</name>
        <dbReference type="ChEBI" id="CHEBI:17509"/>
    </ligand>
</feature>
<dbReference type="UniPathway" id="UPA00248">
    <property type="reaction ID" value="UER00314"/>
</dbReference>
<dbReference type="NCBIfam" id="TIGR00417">
    <property type="entry name" value="speE"/>
    <property type="match status" value="1"/>
</dbReference>
<keyword evidence="2 5" id="KW-0808">Transferase</keyword>
<dbReference type="OrthoDB" id="9793120at2"/>
<dbReference type="PANTHER" id="PTHR11558:SF11">
    <property type="entry name" value="SPERMIDINE SYNTHASE"/>
    <property type="match status" value="1"/>
</dbReference>
<dbReference type="Gene3D" id="3.40.50.150">
    <property type="entry name" value="Vaccinia Virus protein VP39"/>
    <property type="match status" value="1"/>
</dbReference>
<keyword evidence="3 5" id="KW-0745">Spermidine biosynthesis</keyword>
<gene>
    <name evidence="5" type="primary">speE</name>
    <name evidence="10" type="ORF">DES45_11630</name>
</gene>
<evidence type="ECO:0000256" key="4">
    <source>
        <dbReference type="ARBA" id="ARBA00023115"/>
    </source>
</evidence>
<evidence type="ECO:0000256" key="5">
    <source>
        <dbReference type="HAMAP-Rule" id="MF_00198"/>
    </source>
</evidence>
<feature type="binding site" evidence="5">
    <location>
        <position position="85"/>
    </location>
    <ligand>
        <name>spermidine</name>
        <dbReference type="ChEBI" id="CHEBI:57834"/>
    </ligand>
</feature>
<dbReference type="GO" id="GO:0005829">
    <property type="term" value="C:cytosol"/>
    <property type="evidence" value="ECO:0007669"/>
    <property type="project" value="TreeGrafter"/>
</dbReference>
<evidence type="ECO:0000256" key="3">
    <source>
        <dbReference type="ARBA" id="ARBA00023066"/>
    </source>
</evidence>
<comment type="subunit">
    <text evidence="5">Homodimer or homotetramer.</text>
</comment>
<sequence length="294" mass="32578">MTWFQEGLYEHHAQMLSMDSVIYHWRTEFQDVLIFENAVFGKVLVLDGVVQLTERDNHIYHEMIAHVPLMAHGRARDVLIVGGGDGGTLKEVLKHPVERATLVEIDGEVIDLSRLYIPEVSDGAFDDPRADVLIMDGTRYIEQSRESFDVIVIDSTDPMGPGEPLFTPAFYGACRRRLRPGGMIVVQSGAPFFQPKELEMVCGRLAASFAGVRPYLAPVPTYAGGMLALVAAGESRDALRPPCKVLRERFGELQGRTRYYTPEVHRAAFTLAPSFGPSCLREHPSSAGFLKTGS</sequence>
<dbReference type="CDD" id="cd02440">
    <property type="entry name" value="AdoMet_MTases"/>
    <property type="match status" value="1"/>
</dbReference>
<dbReference type="GO" id="GO:0004766">
    <property type="term" value="F:spermidine synthase activity"/>
    <property type="evidence" value="ECO:0007669"/>
    <property type="project" value="UniProtKB-UniRule"/>
</dbReference>
<feature type="domain" description="PABS" evidence="9">
    <location>
        <begin position="1"/>
        <end position="234"/>
    </location>
</feature>
<evidence type="ECO:0000259" key="9">
    <source>
        <dbReference type="PROSITE" id="PS51006"/>
    </source>
</evidence>
<comment type="similarity">
    <text evidence="1 5 7">Belongs to the spermidine/spermine synthase family.</text>
</comment>
<dbReference type="RefSeq" id="WP_114772985.1">
    <property type="nucleotide sequence ID" value="NZ_QQBB01000016.1"/>
</dbReference>
<keyword evidence="11" id="KW-1185">Reference proteome</keyword>
<organism evidence="10 11">
    <name type="scientific">Microvirga subterranea</name>
    <dbReference type="NCBI Taxonomy" id="186651"/>
    <lineage>
        <taxon>Bacteria</taxon>
        <taxon>Pseudomonadati</taxon>
        <taxon>Pseudomonadota</taxon>
        <taxon>Alphaproteobacteria</taxon>
        <taxon>Hyphomicrobiales</taxon>
        <taxon>Methylobacteriaceae</taxon>
        <taxon>Microvirga</taxon>
    </lineage>
</organism>
<dbReference type="InterPro" id="IPR001045">
    <property type="entry name" value="Spermi_synthase"/>
</dbReference>
<proteinExistence type="inferred from homology"/>
<dbReference type="Gene3D" id="2.30.140.10">
    <property type="entry name" value="Spermidine synthase, tetramerisation domain"/>
    <property type="match status" value="1"/>
</dbReference>
<dbReference type="EC" id="2.5.1.16" evidence="5"/>
<feature type="binding site" evidence="5">
    <location>
        <begin position="136"/>
        <end position="137"/>
    </location>
    <ligand>
        <name>S-methyl-5'-thioadenosine</name>
        <dbReference type="ChEBI" id="CHEBI:17509"/>
    </ligand>
</feature>
<dbReference type="PROSITE" id="PS51006">
    <property type="entry name" value="PABS_2"/>
    <property type="match status" value="1"/>
</dbReference>
<dbReference type="Pfam" id="PF17284">
    <property type="entry name" value="Spermine_synt_N"/>
    <property type="match status" value="1"/>
</dbReference>
<comment type="pathway">
    <text evidence="5">Amine and polyamine biosynthesis; spermidine biosynthesis; spermidine from putrescine: step 1/1.</text>
</comment>
<evidence type="ECO:0000313" key="10">
    <source>
        <dbReference type="EMBL" id="RDI52266.1"/>
    </source>
</evidence>
<evidence type="ECO:0000256" key="2">
    <source>
        <dbReference type="ARBA" id="ARBA00022679"/>
    </source>
</evidence>
<dbReference type="InterPro" id="IPR030374">
    <property type="entry name" value="PABS"/>
</dbReference>
<feature type="binding site" evidence="5">
    <location>
        <begin position="154"/>
        <end position="157"/>
    </location>
    <ligand>
        <name>spermidine</name>
        <dbReference type="ChEBI" id="CHEBI:57834"/>
    </ligand>
</feature>
<evidence type="ECO:0000313" key="11">
    <source>
        <dbReference type="Proteomes" id="UP000254925"/>
    </source>
</evidence>
<feature type="active site" description="Proton acceptor" evidence="5 6">
    <location>
        <position position="154"/>
    </location>
</feature>
<reference evidence="10 11" key="1">
    <citation type="submission" date="2018-07" db="EMBL/GenBank/DDBJ databases">
        <title>Genomic Encyclopedia of Type Strains, Phase IV (KMG-IV): sequencing the most valuable type-strain genomes for metagenomic binning, comparative biology and taxonomic classification.</title>
        <authorList>
            <person name="Goeker M."/>
        </authorList>
    </citation>
    <scope>NUCLEOTIDE SEQUENCE [LARGE SCALE GENOMIC DNA]</scope>
    <source>
        <strain evidence="10 11">DSM 14364</strain>
    </source>
</reference>